<evidence type="ECO:0000313" key="3">
    <source>
        <dbReference type="Proteomes" id="UP000176864"/>
    </source>
</evidence>
<reference evidence="2 3" key="1">
    <citation type="journal article" date="2016" name="Nat. Commun.">
        <title>Thousands of microbial genomes shed light on interconnected biogeochemical processes in an aquifer system.</title>
        <authorList>
            <person name="Anantharaman K."/>
            <person name="Brown C.T."/>
            <person name="Hug L.A."/>
            <person name="Sharon I."/>
            <person name="Castelle C.J."/>
            <person name="Probst A.J."/>
            <person name="Thomas B.C."/>
            <person name="Singh A."/>
            <person name="Wilkins M.J."/>
            <person name="Karaoz U."/>
            <person name="Brodie E.L."/>
            <person name="Williams K.H."/>
            <person name="Hubbard S.S."/>
            <person name="Banfield J.F."/>
        </authorList>
    </citation>
    <scope>NUCLEOTIDE SEQUENCE [LARGE SCALE GENOMIC DNA]</scope>
</reference>
<protein>
    <recommendedName>
        <fullName evidence="4">PrgI family protein</fullName>
    </recommendedName>
</protein>
<keyword evidence="1" id="KW-1133">Transmembrane helix</keyword>
<gene>
    <name evidence="2" type="ORF">A2751_05875</name>
</gene>
<keyword evidence="1" id="KW-0472">Membrane</keyword>
<evidence type="ECO:0008006" key="4">
    <source>
        <dbReference type="Google" id="ProtNLM"/>
    </source>
</evidence>
<name>A0A1F5NN71_9BACT</name>
<organism evidence="2 3">
    <name type="scientific">Candidatus Doudnabacteria bacterium RIFCSPHIGHO2_01_FULL_46_14</name>
    <dbReference type="NCBI Taxonomy" id="1817824"/>
    <lineage>
        <taxon>Bacteria</taxon>
        <taxon>Candidatus Doudnaibacteriota</taxon>
    </lineage>
</organism>
<dbReference type="EMBL" id="MFEK01000007">
    <property type="protein sequence ID" value="OGE79137.1"/>
    <property type="molecule type" value="Genomic_DNA"/>
</dbReference>
<dbReference type="Proteomes" id="UP000176864">
    <property type="component" value="Unassembled WGS sequence"/>
</dbReference>
<accession>A0A1F5NN71</accession>
<evidence type="ECO:0000256" key="1">
    <source>
        <dbReference type="SAM" id="Phobius"/>
    </source>
</evidence>
<proteinExistence type="predicted"/>
<dbReference type="STRING" id="1817824.A2751_05875"/>
<feature type="transmembrane region" description="Helical" evidence="1">
    <location>
        <begin position="46"/>
        <end position="64"/>
    </location>
</feature>
<keyword evidence="1" id="KW-0812">Transmembrane</keyword>
<comment type="caution">
    <text evidence="2">The sequence shown here is derived from an EMBL/GenBank/DDBJ whole genome shotgun (WGS) entry which is preliminary data.</text>
</comment>
<sequence>MQYSLPQFVDVEDQILPHLTVKQFLMLIFCGILGLVYWVIFGVGFIFAILMLLTLLVILPVTFYKFNGRSLLVNLPNLMRFVTAPRYRVFSRQGSAITVHKQQQAAVQESVGSQDAPVASRLKNLAYILDAQSAEEERLLRTTNPYENTKK</sequence>
<dbReference type="AlphaFoldDB" id="A0A1F5NN71"/>
<feature type="transmembrane region" description="Helical" evidence="1">
    <location>
        <begin position="24"/>
        <end position="40"/>
    </location>
</feature>
<evidence type="ECO:0000313" key="2">
    <source>
        <dbReference type="EMBL" id="OGE79137.1"/>
    </source>
</evidence>